<keyword evidence="3" id="KW-1185">Reference proteome</keyword>
<dbReference type="EMBL" id="CM009750">
    <property type="protein sequence ID" value="PUZ68754.1"/>
    <property type="molecule type" value="Genomic_DNA"/>
</dbReference>
<dbReference type="AlphaFoldDB" id="A0A2T7ELN5"/>
<dbReference type="PANTHER" id="PTHR33377">
    <property type="entry name" value="OS10G0134700 PROTEIN-RELATED"/>
    <property type="match status" value="1"/>
</dbReference>
<proteinExistence type="predicted"/>
<gene>
    <name evidence="2" type="ORF">GQ55_2G054200</name>
</gene>
<accession>A0A2T7ELN5</accession>
<dbReference type="OrthoDB" id="649712at2759"/>
<organism evidence="2 3">
    <name type="scientific">Panicum hallii var. hallii</name>
    <dbReference type="NCBI Taxonomy" id="1504633"/>
    <lineage>
        <taxon>Eukaryota</taxon>
        <taxon>Viridiplantae</taxon>
        <taxon>Streptophyta</taxon>
        <taxon>Embryophyta</taxon>
        <taxon>Tracheophyta</taxon>
        <taxon>Spermatophyta</taxon>
        <taxon>Magnoliopsida</taxon>
        <taxon>Liliopsida</taxon>
        <taxon>Poales</taxon>
        <taxon>Poaceae</taxon>
        <taxon>PACMAD clade</taxon>
        <taxon>Panicoideae</taxon>
        <taxon>Panicodae</taxon>
        <taxon>Paniceae</taxon>
        <taxon>Panicinae</taxon>
        <taxon>Panicum</taxon>
        <taxon>Panicum sect. Panicum</taxon>
    </lineage>
</organism>
<dbReference type="Proteomes" id="UP000244336">
    <property type="component" value="Chromosome 2"/>
</dbReference>
<dbReference type="Gramene" id="PUZ68754">
    <property type="protein sequence ID" value="PUZ68754"/>
    <property type="gene ID" value="GQ55_2G054200"/>
</dbReference>
<dbReference type="Gene3D" id="3.40.50.300">
    <property type="entry name" value="P-loop containing nucleotide triphosphate hydrolases"/>
    <property type="match status" value="1"/>
</dbReference>
<dbReference type="InterPro" id="IPR027417">
    <property type="entry name" value="P-loop_NTPase"/>
</dbReference>
<evidence type="ECO:0000256" key="1">
    <source>
        <dbReference type="SAM" id="MobiDB-lite"/>
    </source>
</evidence>
<protein>
    <recommendedName>
        <fullName evidence="4">NB-ARC domain-containing protein</fullName>
    </recommendedName>
</protein>
<evidence type="ECO:0008006" key="4">
    <source>
        <dbReference type="Google" id="ProtNLM"/>
    </source>
</evidence>
<evidence type="ECO:0000313" key="2">
    <source>
        <dbReference type="EMBL" id="PUZ68754.1"/>
    </source>
</evidence>
<dbReference type="PANTHER" id="PTHR33377:SF92">
    <property type="entry name" value="NB-ARC DOMAIN-CONTAINING PROTEIN"/>
    <property type="match status" value="1"/>
</dbReference>
<name>A0A2T7ELN5_9POAL</name>
<reference evidence="2 3" key="1">
    <citation type="submission" date="2018-04" db="EMBL/GenBank/DDBJ databases">
        <title>WGS assembly of Panicum hallii var. hallii HAL2.</title>
        <authorList>
            <person name="Lovell J."/>
            <person name="Jenkins J."/>
            <person name="Lowry D."/>
            <person name="Mamidi S."/>
            <person name="Sreedasyam A."/>
            <person name="Weng X."/>
            <person name="Barry K."/>
            <person name="Bonette J."/>
            <person name="Campitelli B."/>
            <person name="Daum C."/>
            <person name="Gordon S."/>
            <person name="Gould B."/>
            <person name="Lipzen A."/>
            <person name="MacQueen A."/>
            <person name="Palacio-Mejia J."/>
            <person name="Plott C."/>
            <person name="Shakirov E."/>
            <person name="Shu S."/>
            <person name="Yoshinaga Y."/>
            <person name="Zane M."/>
            <person name="Rokhsar D."/>
            <person name="Grimwood J."/>
            <person name="Schmutz J."/>
            <person name="Juenger T."/>
        </authorList>
    </citation>
    <scope>NUCLEOTIDE SEQUENCE [LARGE SCALE GENOMIC DNA]</scope>
    <source>
        <strain evidence="3">cv. HAL2</strain>
    </source>
</reference>
<evidence type="ECO:0000313" key="3">
    <source>
        <dbReference type="Proteomes" id="UP000244336"/>
    </source>
</evidence>
<dbReference type="SUPFAM" id="SSF52540">
    <property type="entry name" value="P-loop containing nucleoside triphosphate hydrolases"/>
    <property type="match status" value="1"/>
</dbReference>
<feature type="region of interest" description="Disordered" evidence="1">
    <location>
        <begin position="1"/>
        <end position="20"/>
    </location>
</feature>
<sequence>MFQAGAMAPREVAPPPATPAGSAAKHLALSTANFTVQAAASVSRAARATSAVGCCGADELGQVRAAGSIGSVCRRTARTGRVSQQIFTSRIKVKKKGYIRACDCTMLLQLVMLRDAMHQGYYMLDTIRYQHHDEEEAKDQVVSCSSSLSIVNSVKRLCFSSRAALPLKELQETLDNLSSMIRDVNELVLFLTSYPHLYSQPYNMHLQLANCMFGRQIEAQLAINFLLHTQPHGAKELEVLPIIGPRYVGKSTLVAHVCKDQRVCGHFSKILFFRIHGFTYDELATFREGCATKLQHHMSEPNKDGRLLVAVDLDGDLSEEALNRLHSASKQYVPRGSKIILTSRFDNTVQSGTTKPLTLKYLSREAYWYFFKTLTFGSTDPEMYPRLTHLEMEIARVQGSCLLGANTVARSLKDNFNGQFWSKVLGFFRCFIQQRISRFGQHPFDLLGENRLAHIGRMAAPSEDVVVYHQHQRSSEEEVPKISMDDVIYGSVKPHGKVEVLVWKSHVPPYYSYIYTCEIQAIKKHRCQEEAFYGKRNVAFF</sequence>